<evidence type="ECO:0000313" key="10">
    <source>
        <dbReference type="EMBL" id="QQK81143.1"/>
    </source>
</evidence>
<evidence type="ECO:0000256" key="7">
    <source>
        <dbReference type="ARBA" id="ARBA00023210"/>
    </source>
</evidence>
<feature type="coiled-coil region" evidence="9">
    <location>
        <begin position="113"/>
        <end position="212"/>
    </location>
</feature>
<dbReference type="Proteomes" id="UP000595349">
    <property type="component" value="Chromosome"/>
</dbReference>
<comment type="subcellular location">
    <subcellularLocation>
        <location evidence="1">Cell membrane</location>
        <topology evidence="1">Single-pass membrane protein</topology>
    </subcellularLocation>
</comment>
<keyword evidence="7" id="KW-0717">Septation</keyword>
<dbReference type="RefSeq" id="WP_200085575.1">
    <property type="nucleotide sequence ID" value="NZ_CP054706.1"/>
</dbReference>
<dbReference type="GO" id="GO:0005886">
    <property type="term" value="C:plasma membrane"/>
    <property type="evidence" value="ECO:0007669"/>
    <property type="project" value="UniProtKB-SubCell"/>
</dbReference>
<proteinExistence type="predicted"/>
<gene>
    <name evidence="10" type="ORF">HUG20_15380</name>
</gene>
<dbReference type="GO" id="GO:0000917">
    <property type="term" value="P:division septum assembly"/>
    <property type="evidence" value="ECO:0007669"/>
    <property type="project" value="UniProtKB-KW"/>
</dbReference>
<evidence type="ECO:0000256" key="6">
    <source>
        <dbReference type="ARBA" id="ARBA00023136"/>
    </source>
</evidence>
<feature type="coiled-coil region" evidence="9">
    <location>
        <begin position="377"/>
        <end position="422"/>
    </location>
</feature>
<reference evidence="10 11" key="1">
    <citation type="submission" date="2020-06" db="EMBL/GenBank/DDBJ databases">
        <title>Genomic analysis of Salicibibacter sp. NKC21-4.</title>
        <authorList>
            <person name="Oh Y.J."/>
        </authorList>
    </citation>
    <scope>NUCLEOTIDE SEQUENCE [LARGE SCALE GENOMIC DNA]</scope>
    <source>
        <strain evidence="10 11">NKC21-4</strain>
    </source>
</reference>
<organism evidence="10 11">
    <name type="scientific">Salicibibacter cibi</name>
    <dbReference type="NCBI Taxonomy" id="2743001"/>
    <lineage>
        <taxon>Bacteria</taxon>
        <taxon>Bacillati</taxon>
        <taxon>Bacillota</taxon>
        <taxon>Bacilli</taxon>
        <taxon>Bacillales</taxon>
        <taxon>Bacillaceae</taxon>
        <taxon>Salicibibacter</taxon>
    </lineage>
</organism>
<dbReference type="KEGG" id="scib:HUG20_15380"/>
<evidence type="ECO:0000313" key="11">
    <source>
        <dbReference type="Proteomes" id="UP000595349"/>
    </source>
</evidence>
<evidence type="ECO:0008006" key="12">
    <source>
        <dbReference type="Google" id="ProtNLM"/>
    </source>
</evidence>
<keyword evidence="2" id="KW-0132">Cell division</keyword>
<keyword evidence="5 9" id="KW-0175">Coiled coil</keyword>
<sequence length="574" mass="67171">MVYVFIGIVVAIALVVAYGVFNRRQIYQSVDNLDQRKSQMMSEPVADEISRVKGLTISGETEEKFERWRETWDEIADERLPEIEMSLFNIEEIANKYQFRSAKDKLVEVDHHLNAIEEDISTIRQEVEQLVNSEEKNREEIDRVTEKYKEVRSLLSRQWRSLGEAAPLLEEKVKKSREELEAYDEETKSGNYMRARERLLFLQETLEEIHDQIENVPKLLGEIDRGIPEQVRELRSNIREMEENAFSFGHFAVYEDLDEIDATLTYLKENVSALELADVEEKLEQIKETLAQNVALLEREKEAKHEVENGLESLKARHEALIHLLAELENERKVVEISYQLPEEDKSKVESIQKEVADVGKEEQAFEDLHVNQKQSYADLREKLENLNFRMGEIEDSINESLERLQEIRGDETRAVEQLKELRVWMMETQFKLQKSQLPAIPEMLVDHLDYAGKELEKATAMLETTPLDMRSIQEALEQSRQGIEQASHTLSATIDQANWAERLLQFGNRYRNQFAKLQPILNDAEWQFRNGYYEDAINDTTRALERLVPYAFSNLQTEWDKRSQRQVALDSVK</sequence>
<dbReference type="Pfam" id="PF06160">
    <property type="entry name" value="EzrA"/>
    <property type="match status" value="1"/>
</dbReference>
<evidence type="ECO:0000256" key="9">
    <source>
        <dbReference type="SAM" id="Coils"/>
    </source>
</evidence>
<evidence type="ECO:0000256" key="3">
    <source>
        <dbReference type="ARBA" id="ARBA00022692"/>
    </source>
</evidence>
<dbReference type="EMBL" id="CP054706">
    <property type="protein sequence ID" value="QQK81143.1"/>
    <property type="molecule type" value="Genomic_DNA"/>
</dbReference>
<accession>A0A7T6ZCS2</accession>
<keyword evidence="3" id="KW-0812">Transmembrane</keyword>
<keyword evidence="6" id="KW-0472">Membrane</keyword>
<dbReference type="InterPro" id="IPR010379">
    <property type="entry name" value="EzrA"/>
</dbReference>
<keyword evidence="11" id="KW-1185">Reference proteome</keyword>
<evidence type="ECO:0000256" key="8">
    <source>
        <dbReference type="ARBA" id="ARBA00023306"/>
    </source>
</evidence>
<evidence type="ECO:0000256" key="5">
    <source>
        <dbReference type="ARBA" id="ARBA00023054"/>
    </source>
</evidence>
<evidence type="ECO:0000256" key="1">
    <source>
        <dbReference type="ARBA" id="ARBA00004162"/>
    </source>
</evidence>
<dbReference type="GO" id="GO:0005940">
    <property type="term" value="C:septin ring"/>
    <property type="evidence" value="ECO:0007669"/>
    <property type="project" value="InterPro"/>
</dbReference>
<feature type="coiled-coil region" evidence="9">
    <location>
        <begin position="276"/>
        <end position="331"/>
    </location>
</feature>
<dbReference type="AlphaFoldDB" id="A0A7T6ZCS2"/>
<keyword evidence="4" id="KW-1133">Transmembrane helix</keyword>
<protein>
    <recommendedName>
        <fullName evidence="12">Septation ring formation regulator EzrA</fullName>
    </recommendedName>
</protein>
<dbReference type="GO" id="GO:0000921">
    <property type="term" value="P:septin ring assembly"/>
    <property type="evidence" value="ECO:0007669"/>
    <property type="project" value="InterPro"/>
</dbReference>
<name>A0A7T6ZCS2_9BACI</name>
<evidence type="ECO:0000256" key="4">
    <source>
        <dbReference type="ARBA" id="ARBA00022989"/>
    </source>
</evidence>
<keyword evidence="8" id="KW-0131">Cell cycle</keyword>
<evidence type="ECO:0000256" key="2">
    <source>
        <dbReference type="ARBA" id="ARBA00022618"/>
    </source>
</evidence>